<evidence type="ECO:0008006" key="3">
    <source>
        <dbReference type="Google" id="ProtNLM"/>
    </source>
</evidence>
<dbReference type="PANTHER" id="PTHR31973">
    <property type="entry name" value="POLYPROTEIN, PUTATIVE-RELATED"/>
    <property type="match status" value="1"/>
</dbReference>
<accession>A0A7J7KV83</accession>
<feature type="non-terminal residue" evidence="1">
    <location>
        <position position="1"/>
    </location>
</feature>
<sequence length="407" mass="46659">MLINLEVVGDIHFYLDNNGPALPLSQTNQSQEYPEVITLDIDEGPALPTQPEVASPIFYVDPHVPNVDNVKKSTNIPTVEPKRDIDKCDEELRNFAEETENIFGVEENTTVVKDPFQKVCDLVPEIEWPTVHVTRAYIRRWSIVNKVFYHQINNESYRIILECSLREEGCKWLFYARIKPDGHTFKLKKSIMLIHTCIGKSKSKNKLAHAEWVANEAENTMRTIRSTKPCDVIELIKVNYGIDISYYTAWNAWTICMERIVGSYDEGYVLQPELCRQILSFNPGSIVRTSKDININQWTGTCIDYKASLDGFVDGCRPILGLDGCFLKGKYGLVPRAVKHIAKMETFYGDYHPEGVVDGYFVVIVVNGQRWRVNTEKHECDCNEWQLNGLSCVYAVSMLLPFRESWV</sequence>
<dbReference type="OrthoDB" id="1932754at2759"/>
<evidence type="ECO:0000313" key="2">
    <source>
        <dbReference type="Proteomes" id="UP000541444"/>
    </source>
</evidence>
<dbReference type="Proteomes" id="UP000541444">
    <property type="component" value="Unassembled WGS sequence"/>
</dbReference>
<protein>
    <recommendedName>
        <fullName evidence="3">Transposase MuDR plant domain-containing protein</fullName>
    </recommendedName>
</protein>
<evidence type="ECO:0000313" key="1">
    <source>
        <dbReference type="EMBL" id="KAF6134266.1"/>
    </source>
</evidence>
<dbReference type="PANTHER" id="PTHR31973:SF187">
    <property type="entry name" value="MUTATOR TRANSPOSASE MUDRA PROTEIN"/>
    <property type="match status" value="1"/>
</dbReference>
<reference evidence="1 2" key="1">
    <citation type="journal article" date="2020" name="IScience">
        <title>Genome Sequencing of the Endangered Kingdonia uniflora (Circaeasteraceae, Ranunculales) Reveals Potential Mechanisms of Evolutionary Specialization.</title>
        <authorList>
            <person name="Sun Y."/>
            <person name="Deng T."/>
            <person name="Zhang A."/>
            <person name="Moore M.J."/>
            <person name="Landis J.B."/>
            <person name="Lin N."/>
            <person name="Zhang H."/>
            <person name="Zhang X."/>
            <person name="Huang J."/>
            <person name="Zhang X."/>
            <person name="Sun H."/>
            <person name="Wang H."/>
        </authorList>
    </citation>
    <scope>NUCLEOTIDE SEQUENCE [LARGE SCALE GENOMIC DNA]</scope>
    <source>
        <strain evidence="1">TB1705</strain>
        <tissue evidence="1">Leaf</tissue>
    </source>
</reference>
<organism evidence="1 2">
    <name type="scientific">Kingdonia uniflora</name>
    <dbReference type="NCBI Taxonomy" id="39325"/>
    <lineage>
        <taxon>Eukaryota</taxon>
        <taxon>Viridiplantae</taxon>
        <taxon>Streptophyta</taxon>
        <taxon>Embryophyta</taxon>
        <taxon>Tracheophyta</taxon>
        <taxon>Spermatophyta</taxon>
        <taxon>Magnoliopsida</taxon>
        <taxon>Ranunculales</taxon>
        <taxon>Circaeasteraceae</taxon>
        <taxon>Kingdonia</taxon>
    </lineage>
</organism>
<name>A0A7J7KV83_9MAGN</name>
<dbReference type="AlphaFoldDB" id="A0A7J7KV83"/>
<gene>
    <name evidence="1" type="ORF">GIB67_010065</name>
</gene>
<dbReference type="EMBL" id="JACGCM010002885">
    <property type="protein sequence ID" value="KAF6134266.1"/>
    <property type="molecule type" value="Genomic_DNA"/>
</dbReference>
<comment type="caution">
    <text evidence="1">The sequence shown here is derived from an EMBL/GenBank/DDBJ whole genome shotgun (WGS) entry which is preliminary data.</text>
</comment>
<proteinExistence type="predicted"/>
<keyword evidence="2" id="KW-1185">Reference proteome</keyword>